<proteinExistence type="predicted"/>
<dbReference type="InterPro" id="IPR009057">
    <property type="entry name" value="Homeodomain-like_sf"/>
</dbReference>
<dbReference type="PROSITE" id="PS50110">
    <property type="entry name" value="RESPONSE_REGULATORY"/>
    <property type="match status" value="1"/>
</dbReference>
<dbReference type="InterPro" id="IPR018062">
    <property type="entry name" value="HTH_AraC-typ_CS"/>
</dbReference>
<dbReference type="PROSITE" id="PS00041">
    <property type="entry name" value="HTH_ARAC_FAMILY_1"/>
    <property type="match status" value="1"/>
</dbReference>
<keyword evidence="6" id="KW-0238">DNA-binding</keyword>
<dbReference type="Gene3D" id="1.10.10.60">
    <property type="entry name" value="Homeodomain-like"/>
    <property type="match status" value="2"/>
</dbReference>
<dbReference type="Gene3D" id="3.40.50.2300">
    <property type="match status" value="1"/>
</dbReference>
<evidence type="ECO:0000256" key="5">
    <source>
        <dbReference type="ARBA" id="ARBA00023015"/>
    </source>
</evidence>
<dbReference type="PRINTS" id="PR00032">
    <property type="entry name" value="HTHARAC"/>
</dbReference>
<keyword evidence="12" id="KW-1185">Reference proteome</keyword>
<keyword evidence="2" id="KW-0963">Cytoplasm</keyword>
<dbReference type="SUPFAM" id="SSF46689">
    <property type="entry name" value="Homeodomain-like"/>
    <property type="match status" value="2"/>
</dbReference>
<keyword evidence="4" id="KW-0902">Two-component regulatory system</keyword>
<feature type="domain" description="Response regulatory" evidence="10">
    <location>
        <begin position="3"/>
        <end position="120"/>
    </location>
</feature>
<evidence type="ECO:0000313" key="11">
    <source>
        <dbReference type="EMBL" id="MFC7751571.1"/>
    </source>
</evidence>
<dbReference type="RefSeq" id="WP_138790727.1">
    <property type="nucleotide sequence ID" value="NZ_JBHTGQ010000049.1"/>
</dbReference>
<dbReference type="InterPro" id="IPR018060">
    <property type="entry name" value="HTH_AraC"/>
</dbReference>
<name>A0ABW2V8L8_9BACL</name>
<evidence type="ECO:0000256" key="7">
    <source>
        <dbReference type="ARBA" id="ARBA00023163"/>
    </source>
</evidence>
<dbReference type="InterPro" id="IPR020449">
    <property type="entry name" value="Tscrpt_reg_AraC-type_HTH"/>
</dbReference>
<dbReference type="Pfam" id="PF12833">
    <property type="entry name" value="HTH_18"/>
    <property type="match status" value="1"/>
</dbReference>
<gene>
    <name evidence="11" type="ORF">ACFQWB_16770</name>
</gene>
<evidence type="ECO:0000313" key="12">
    <source>
        <dbReference type="Proteomes" id="UP001596528"/>
    </source>
</evidence>
<dbReference type="InterPro" id="IPR051552">
    <property type="entry name" value="HptR"/>
</dbReference>
<dbReference type="InterPro" id="IPR011006">
    <property type="entry name" value="CheY-like_superfamily"/>
</dbReference>
<evidence type="ECO:0000256" key="4">
    <source>
        <dbReference type="ARBA" id="ARBA00023012"/>
    </source>
</evidence>
<feature type="modified residue" description="4-aspartylphosphate" evidence="8">
    <location>
        <position position="55"/>
    </location>
</feature>
<keyword evidence="5" id="KW-0805">Transcription regulation</keyword>
<keyword evidence="7" id="KW-0804">Transcription</keyword>
<sequence length="525" mass="61235">MYRVLIVDDEPEIRTGLRMKVDWERLGLEVADEAANGAEAHRLLSETDIDIVITDMNMPMMDGISFLESCRERYPGLRTIVLTGYEDFRYARAAVRTQARDYLLKPVSRDELEAALLKVKQELDRERQLTDQRKSLEWRLSQYYKEMKGHFVVHIVKEEWRHMQDFRDRARLFELEAWDGREVRFVVAGLRERRTGEIRGERTPEKLRLPFELICKEFADQSPQAPLYFQDRSYPGLIFLIVPGAEEVCREFAGQLRSCVAQHLSEEPAVAVGQPAKGFSEWREGYMSALLSWNLTDANGPYPMKEEADGASALSAESRRLLRKHLLRGDMDAFQATVRKELTRAFERSQAFYVKAIFQLYLEIEAAAHESGTALDSKDELWMRPEMALGLHTVDKAERFFVRMGERIVRMQNKEDADFQRVKRYIDSHYMYDLNLTVLAERFSYHPSYFSEWFKSRMGLTFIQYLTGVRMAQAVRLLEDTSLPLWDIAELTGFASASYFSSKFKKQFGLSPSDYRQNAQKKRKN</sequence>
<dbReference type="Proteomes" id="UP001596528">
    <property type="component" value="Unassembled WGS sequence"/>
</dbReference>
<dbReference type="CDD" id="cd17536">
    <property type="entry name" value="REC_YesN-like"/>
    <property type="match status" value="1"/>
</dbReference>
<dbReference type="EMBL" id="JBHTGQ010000049">
    <property type="protein sequence ID" value="MFC7751571.1"/>
    <property type="molecule type" value="Genomic_DNA"/>
</dbReference>
<evidence type="ECO:0000259" key="10">
    <source>
        <dbReference type="PROSITE" id="PS50110"/>
    </source>
</evidence>
<comment type="caution">
    <text evidence="11">The sequence shown here is derived from an EMBL/GenBank/DDBJ whole genome shotgun (WGS) entry which is preliminary data.</text>
</comment>
<accession>A0ABW2V8L8</accession>
<protein>
    <submittedName>
        <fullName evidence="11">Response regulator</fullName>
    </submittedName>
</protein>
<organism evidence="11 12">
    <name type="scientific">Paenibacillus thermoaerophilus</name>
    <dbReference type="NCBI Taxonomy" id="1215385"/>
    <lineage>
        <taxon>Bacteria</taxon>
        <taxon>Bacillati</taxon>
        <taxon>Bacillota</taxon>
        <taxon>Bacilli</taxon>
        <taxon>Bacillales</taxon>
        <taxon>Paenibacillaceae</taxon>
        <taxon>Paenibacillus</taxon>
    </lineage>
</organism>
<evidence type="ECO:0000256" key="8">
    <source>
        <dbReference type="PROSITE-ProRule" id="PRU00169"/>
    </source>
</evidence>
<evidence type="ECO:0000256" key="1">
    <source>
        <dbReference type="ARBA" id="ARBA00004496"/>
    </source>
</evidence>
<evidence type="ECO:0000256" key="3">
    <source>
        <dbReference type="ARBA" id="ARBA00022553"/>
    </source>
</evidence>
<evidence type="ECO:0000256" key="2">
    <source>
        <dbReference type="ARBA" id="ARBA00022490"/>
    </source>
</evidence>
<comment type="subcellular location">
    <subcellularLocation>
        <location evidence="1">Cytoplasm</location>
    </subcellularLocation>
</comment>
<dbReference type="PROSITE" id="PS01124">
    <property type="entry name" value="HTH_ARAC_FAMILY_2"/>
    <property type="match status" value="1"/>
</dbReference>
<dbReference type="PANTHER" id="PTHR42713">
    <property type="entry name" value="HISTIDINE KINASE-RELATED"/>
    <property type="match status" value="1"/>
</dbReference>
<dbReference type="SMART" id="SM00342">
    <property type="entry name" value="HTH_ARAC"/>
    <property type="match status" value="1"/>
</dbReference>
<reference evidence="12" key="1">
    <citation type="journal article" date="2019" name="Int. J. Syst. Evol. Microbiol.">
        <title>The Global Catalogue of Microorganisms (GCM) 10K type strain sequencing project: providing services to taxonomists for standard genome sequencing and annotation.</title>
        <authorList>
            <consortium name="The Broad Institute Genomics Platform"/>
            <consortium name="The Broad Institute Genome Sequencing Center for Infectious Disease"/>
            <person name="Wu L."/>
            <person name="Ma J."/>
        </authorList>
    </citation>
    <scope>NUCLEOTIDE SEQUENCE [LARGE SCALE GENOMIC DNA]</scope>
    <source>
        <strain evidence="12">JCM 18657</strain>
    </source>
</reference>
<dbReference type="Pfam" id="PF00072">
    <property type="entry name" value="Response_reg"/>
    <property type="match status" value="1"/>
</dbReference>
<dbReference type="PANTHER" id="PTHR42713:SF3">
    <property type="entry name" value="TRANSCRIPTIONAL REGULATORY PROTEIN HPTR"/>
    <property type="match status" value="1"/>
</dbReference>
<feature type="domain" description="HTH araC/xylS-type" evidence="9">
    <location>
        <begin position="420"/>
        <end position="518"/>
    </location>
</feature>
<dbReference type="SMART" id="SM00448">
    <property type="entry name" value="REC"/>
    <property type="match status" value="1"/>
</dbReference>
<dbReference type="SUPFAM" id="SSF52172">
    <property type="entry name" value="CheY-like"/>
    <property type="match status" value="1"/>
</dbReference>
<evidence type="ECO:0000256" key="6">
    <source>
        <dbReference type="ARBA" id="ARBA00023125"/>
    </source>
</evidence>
<keyword evidence="3 8" id="KW-0597">Phosphoprotein</keyword>
<dbReference type="InterPro" id="IPR001789">
    <property type="entry name" value="Sig_transdc_resp-reg_receiver"/>
</dbReference>
<evidence type="ECO:0000259" key="9">
    <source>
        <dbReference type="PROSITE" id="PS01124"/>
    </source>
</evidence>